<reference evidence="1" key="1">
    <citation type="journal article" date="2012" name="Science">
        <title>Fermentation, hydrogen, and sulfur metabolism in multiple uncultivated bacterial phyla.</title>
        <authorList>
            <person name="Wrighton K.C."/>
            <person name="Thomas B.C."/>
            <person name="Sharon I."/>
            <person name="Miller C.S."/>
            <person name="Castelle C.J."/>
            <person name="VerBerkmoes N.C."/>
            <person name="Wilkins M.J."/>
            <person name="Hettich R.L."/>
            <person name="Lipton M.S."/>
            <person name="Williams K.H."/>
            <person name="Long P.E."/>
            <person name="Banfield J.F."/>
        </authorList>
    </citation>
    <scope>NUCLEOTIDE SEQUENCE [LARGE SCALE GENOMIC DNA]</scope>
</reference>
<evidence type="ECO:0000313" key="1">
    <source>
        <dbReference type="EMBL" id="EKE29567.1"/>
    </source>
</evidence>
<protein>
    <submittedName>
        <fullName evidence="1">Uncharacterized protein</fullName>
    </submittedName>
</protein>
<comment type="caution">
    <text evidence="1">The sequence shown here is derived from an EMBL/GenBank/DDBJ whole genome shotgun (WGS) entry which is preliminary data.</text>
</comment>
<organism evidence="1">
    <name type="scientific">uncultured bacterium</name>
    <name type="common">gcode 4</name>
    <dbReference type="NCBI Taxonomy" id="1234023"/>
    <lineage>
        <taxon>Bacteria</taxon>
        <taxon>environmental samples</taxon>
    </lineage>
</organism>
<accession>K2G5M0</accession>
<dbReference type="EMBL" id="AMFJ01000144">
    <property type="protein sequence ID" value="EKE29567.1"/>
    <property type="molecule type" value="Genomic_DNA"/>
</dbReference>
<proteinExistence type="predicted"/>
<dbReference type="AlphaFoldDB" id="K2G5M0"/>
<name>K2G5M0_9BACT</name>
<sequence length="350" mass="41714">MFVYISILAAEIVDICISREKCVSVPEREYDFFYRLLDSGFGEFHILSSYCSRIHHIESYSICSMFWYQQFRIWVIIEWLAHLLSIFCKNHSVYDNIQEWSSIKKQCSQHQKGIEPTSCLVYSLSDEFTRVFEILLICKRIMFARIRHGSWFEPAIENLWDTIHRASCFWALDLDFVYIMLMKVYLNIKFNIEILIPSFLYLSEFFIKLIKLFYWTYTELLKLVLWFPDRHSRAPISVSGDIPVSGILYPFSESSMFDIIWNPIYLFIILDHPVGNFFNFYIPSAYSSVDKRSMTSVAMRIWMIDSCHIHHNPPIFKQFYDSFIEIENVDSHIFRQSLDISSIIDMRNIS</sequence>
<gene>
    <name evidence="1" type="ORF">ACD_2C00144G0002</name>
</gene>